<gene>
    <name evidence="17" type="primary">SRP54</name>
    <name evidence="17" type="ORF">HK099_004505</name>
</gene>
<dbReference type="InterPro" id="IPR003593">
    <property type="entry name" value="AAA+_ATPase"/>
</dbReference>
<dbReference type="InterPro" id="IPR022941">
    <property type="entry name" value="SRP54"/>
</dbReference>
<evidence type="ECO:0000259" key="16">
    <source>
        <dbReference type="SMART" id="SM00963"/>
    </source>
</evidence>
<reference evidence="17" key="1">
    <citation type="submission" date="2020-05" db="EMBL/GenBank/DDBJ databases">
        <title>Phylogenomic resolution of chytrid fungi.</title>
        <authorList>
            <person name="Stajich J.E."/>
            <person name="Amses K."/>
            <person name="Simmons R."/>
            <person name="Seto K."/>
            <person name="Myers J."/>
            <person name="Bonds A."/>
            <person name="Quandt C.A."/>
            <person name="Barry K."/>
            <person name="Liu P."/>
            <person name="Grigoriev I."/>
            <person name="Longcore J.E."/>
            <person name="James T.Y."/>
        </authorList>
    </citation>
    <scope>NUCLEOTIDE SEQUENCE</scope>
    <source>
        <strain evidence="17">JEL0476</strain>
    </source>
</reference>
<dbReference type="AlphaFoldDB" id="A0AAD5U6Y4"/>
<evidence type="ECO:0000256" key="9">
    <source>
        <dbReference type="ARBA" id="ARBA00023134"/>
    </source>
</evidence>
<dbReference type="InterPro" id="IPR013822">
    <property type="entry name" value="Signal_recog_particl_SRP54_hlx"/>
</dbReference>
<evidence type="ECO:0000259" key="15">
    <source>
        <dbReference type="SMART" id="SM00962"/>
    </source>
</evidence>
<comment type="caution">
    <text evidence="17">The sequence shown here is derived from an EMBL/GenBank/DDBJ whole genome shotgun (WGS) entry which is preliminary data.</text>
</comment>
<feature type="domain" description="SRP54-type proteins GTP-binding" evidence="15">
    <location>
        <begin position="75"/>
        <end position="284"/>
    </location>
</feature>
<dbReference type="Gene3D" id="1.20.120.140">
    <property type="entry name" value="Signal recognition particle SRP54, nucleotide-binding domain"/>
    <property type="match status" value="2"/>
</dbReference>
<keyword evidence="9 13" id="KW-0342">GTP-binding</keyword>
<comment type="domain">
    <text evidence="13">The NG domain, also named G domain, is a special guanosine triphosphatase (GTPase) domain, which binds GTP and forms a guanosine 5'-triphosphate (GTP)-dependent complex with a homologous NG domain in the SRP receptor subunit srp101. The two NG domains undergo cooperative rearrangements upon their assembly, which culminate in the reciprocal activation of the GTPase activity of one another. SRP receptor compaction upon binding with cargo-loaded SRP and GTPase rearrangement drive SRP-mediated cotranslational protein translocation into the ER.</text>
</comment>
<keyword evidence="10 13" id="KW-0733">Signal recognition particle</keyword>
<feature type="domain" description="AAA+ ATPase" evidence="14">
    <location>
        <begin position="74"/>
        <end position="251"/>
    </location>
</feature>
<evidence type="ECO:0000256" key="5">
    <source>
        <dbReference type="ARBA" id="ARBA00022741"/>
    </source>
</evidence>
<evidence type="ECO:0000256" key="1">
    <source>
        <dbReference type="ARBA" id="ARBA00004240"/>
    </source>
</evidence>
<comment type="catalytic activity">
    <reaction evidence="12">
        <text>GTP + H2O = GDP + phosphate + H(+)</text>
        <dbReference type="Rhea" id="RHEA:19669"/>
        <dbReference type="ChEBI" id="CHEBI:15377"/>
        <dbReference type="ChEBI" id="CHEBI:15378"/>
        <dbReference type="ChEBI" id="CHEBI:37565"/>
        <dbReference type="ChEBI" id="CHEBI:43474"/>
        <dbReference type="ChEBI" id="CHEBI:58189"/>
        <dbReference type="EC" id="3.6.5.4"/>
    </reaction>
    <physiologicalReaction direction="left-to-right" evidence="12">
        <dbReference type="Rhea" id="RHEA:19670"/>
    </physiologicalReaction>
</comment>
<dbReference type="InterPro" id="IPR000897">
    <property type="entry name" value="SRP54_GTPase_dom"/>
</dbReference>
<evidence type="ECO:0000256" key="4">
    <source>
        <dbReference type="ARBA" id="ARBA00022490"/>
    </source>
</evidence>
<dbReference type="GO" id="GO:0005783">
    <property type="term" value="C:endoplasmic reticulum"/>
    <property type="evidence" value="ECO:0007669"/>
    <property type="project" value="UniProtKB-SubCell"/>
</dbReference>
<evidence type="ECO:0000256" key="11">
    <source>
        <dbReference type="ARBA" id="ARBA00023274"/>
    </source>
</evidence>
<evidence type="ECO:0000313" key="18">
    <source>
        <dbReference type="Proteomes" id="UP001211065"/>
    </source>
</evidence>
<dbReference type="InterPro" id="IPR004125">
    <property type="entry name" value="Signal_recog_particle_SRP54_M"/>
</dbReference>
<keyword evidence="8 13" id="KW-0694">RNA-binding</keyword>
<dbReference type="SUPFAM" id="SSF52540">
    <property type="entry name" value="P-loop containing nucleoside triphosphate hydrolases"/>
    <property type="match status" value="1"/>
</dbReference>
<keyword evidence="7 13" id="KW-0256">Endoplasmic reticulum</keyword>
<dbReference type="SUPFAM" id="SSF47446">
    <property type="entry name" value="Signal peptide-binding domain"/>
    <property type="match status" value="1"/>
</dbReference>
<organism evidence="17 18">
    <name type="scientific">Clydaea vesicula</name>
    <dbReference type="NCBI Taxonomy" id="447962"/>
    <lineage>
        <taxon>Eukaryota</taxon>
        <taxon>Fungi</taxon>
        <taxon>Fungi incertae sedis</taxon>
        <taxon>Chytridiomycota</taxon>
        <taxon>Chytridiomycota incertae sedis</taxon>
        <taxon>Chytridiomycetes</taxon>
        <taxon>Lobulomycetales</taxon>
        <taxon>Lobulomycetaceae</taxon>
        <taxon>Clydaea</taxon>
    </lineage>
</organism>
<dbReference type="SMART" id="SM00382">
    <property type="entry name" value="AAA"/>
    <property type="match status" value="1"/>
</dbReference>
<dbReference type="InterPro" id="IPR042101">
    <property type="entry name" value="SRP54_N_sf"/>
</dbReference>
<evidence type="ECO:0000259" key="14">
    <source>
        <dbReference type="SMART" id="SM00382"/>
    </source>
</evidence>
<keyword evidence="5 13" id="KW-0547">Nucleotide-binding</keyword>
<dbReference type="GO" id="GO:0005786">
    <property type="term" value="C:signal recognition particle, endoplasmic reticulum targeting"/>
    <property type="evidence" value="ECO:0007669"/>
    <property type="project" value="UniProtKB-UniRule"/>
</dbReference>
<dbReference type="EMBL" id="JADGJW010000032">
    <property type="protein sequence ID" value="KAJ3226625.1"/>
    <property type="molecule type" value="Genomic_DNA"/>
</dbReference>
<evidence type="ECO:0000256" key="7">
    <source>
        <dbReference type="ARBA" id="ARBA00022824"/>
    </source>
</evidence>
<dbReference type="GO" id="GO:0008312">
    <property type="term" value="F:7S RNA binding"/>
    <property type="evidence" value="ECO:0007669"/>
    <property type="project" value="UniProtKB-UniRule"/>
</dbReference>
<dbReference type="CDD" id="cd17875">
    <property type="entry name" value="SRP54_G"/>
    <property type="match status" value="1"/>
</dbReference>
<dbReference type="Pfam" id="PF02881">
    <property type="entry name" value="SRP54_N"/>
    <property type="match status" value="1"/>
</dbReference>
<accession>A0AAD5U6Y4</accession>
<dbReference type="InterPro" id="IPR006325">
    <property type="entry name" value="SRP54_euk"/>
</dbReference>
<dbReference type="Pfam" id="PF00448">
    <property type="entry name" value="SRP54"/>
    <property type="match status" value="1"/>
</dbReference>
<dbReference type="GO" id="GO:0003924">
    <property type="term" value="F:GTPase activity"/>
    <property type="evidence" value="ECO:0007669"/>
    <property type="project" value="UniProtKB-UniRule"/>
</dbReference>
<feature type="domain" description="Signal recognition particle SRP54 helical bundle" evidence="16">
    <location>
        <begin position="1"/>
        <end position="61"/>
    </location>
</feature>
<comment type="function">
    <text evidence="13">Signal-recognition-particle (SRP) assembly has a crucial role in targeting secretory proteins to the rough endoplasmic reticulum (ER) membrane. SRP is required for the cotranslational protein translocation for ER import and preferentially recognizes strongly hydrophobic signal sequences. It is involved in targeting the nascent chain-ribosome (RNC) complex to the ER and is proposed to participate in the arrest of nascent chain elongation during membrane targeting. SRP54 binds to the signal sequence of presecretory protein when they emerge from the ribosomes. SRP54 interacts with the scR1 RNA and mediates the association of the resulting SRP-RNC complex with the signal recognition particle receptor (SR) via its alpha subunit SRP101. Both, SRP54 and SRP101, are locked in their GTP bound forms in the SRP-RNC-SR complex, which dissociates upon transferring the signal sequence to the protein-conducting channel (translocon). After signal sequence transfer, SRP54 and SRP101 act as reciprocal GTPase-activating proteins (GAPs), thereby resolving their association.</text>
</comment>
<dbReference type="PANTHER" id="PTHR11564:SF5">
    <property type="entry name" value="SIGNAL RECOGNITION PARTICLE SUBUNIT SRP54"/>
    <property type="match status" value="1"/>
</dbReference>
<name>A0AAD5U6Y4_9FUNG</name>
<comment type="subcellular location">
    <subcellularLocation>
        <location evidence="2 13">Cytoplasm</location>
    </subcellularLocation>
    <subcellularLocation>
        <location evidence="1 13">Endoplasmic reticulum</location>
    </subcellularLocation>
</comment>
<dbReference type="GO" id="GO:0030942">
    <property type="term" value="F:endoplasmic reticulum signal peptide binding"/>
    <property type="evidence" value="ECO:0007669"/>
    <property type="project" value="TreeGrafter"/>
</dbReference>
<dbReference type="InterPro" id="IPR027417">
    <property type="entry name" value="P-loop_NTPase"/>
</dbReference>
<comment type="subunit">
    <text evidence="13">Fungal signal recognition particle consists of a 7S RNA molecule (scR1) and at least six protein subunits: srp72, srp68, srp54, sec65, srp21 and srp14.</text>
</comment>
<keyword evidence="6" id="KW-0378">Hydrolase</keyword>
<evidence type="ECO:0000256" key="13">
    <source>
        <dbReference type="RuleBase" id="RU364034"/>
    </source>
</evidence>
<dbReference type="Gene3D" id="3.40.50.300">
    <property type="entry name" value="P-loop containing nucleotide triphosphate hydrolases"/>
    <property type="match status" value="2"/>
</dbReference>
<keyword evidence="18" id="KW-1185">Reference proteome</keyword>
<evidence type="ECO:0000256" key="12">
    <source>
        <dbReference type="ARBA" id="ARBA00048157"/>
    </source>
</evidence>
<evidence type="ECO:0000256" key="3">
    <source>
        <dbReference type="ARBA" id="ARBA00005450"/>
    </source>
</evidence>
<dbReference type="InterPro" id="IPR036891">
    <property type="entry name" value="Signal_recog_part_SRP54_M_sf"/>
</dbReference>
<dbReference type="Proteomes" id="UP001211065">
    <property type="component" value="Unassembled WGS sequence"/>
</dbReference>
<protein>
    <recommendedName>
        <fullName evidence="13">Signal recognition particle 54 kDa protein</fullName>
    </recommendedName>
</protein>
<dbReference type="Gene3D" id="1.10.260.30">
    <property type="entry name" value="Signal recognition particle, SRP54 subunit, M-domain"/>
    <property type="match status" value="1"/>
</dbReference>
<dbReference type="GO" id="GO:0005829">
    <property type="term" value="C:cytosol"/>
    <property type="evidence" value="ECO:0007669"/>
    <property type="project" value="TreeGrafter"/>
</dbReference>
<dbReference type="SMART" id="SM00962">
    <property type="entry name" value="SRP54"/>
    <property type="match status" value="1"/>
</dbReference>
<evidence type="ECO:0000256" key="10">
    <source>
        <dbReference type="ARBA" id="ARBA00023135"/>
    </source>
</evidence>
<dbReference type="HAMAP" id="MF_00306">
    <property type="entry name" value="SRP54"/>
    <property type="match status" value="1"/>
</dbReference>
<comment type="domain">
    <text evidence="13">The M domain binds the 7SL RNA and the signal sequence of presecretory proteins.</text>
</comment>
<dbReference type="GO" id="GO:0006616">
    <property type="term" value="P:SRP-dependent cotranslational protein targeting to membrane, translocation"/>
    <property type="evidence" value="ECO:0007669"/>
    <property type="project" value="TreeGrafter"/>
</dbReference>
<evidence type="ECO:0000256" key="6">
    <source>
        <dbReference type="ARBA" id="ARBA00022801"/>
    </source>
</evidence>
<evidence type="ECO:0000256" key="2">
    <source>
        <dbReference type="ARBA" id="ARBA00004496"/>
    </source>
</evidence>
<sequence>MLDEVIKDIQRALFESDVNARLVKKLTENIKKTCKLDEIPSGVNKKKLIQKTIFDELIKMVDPGTEPWKPIKGKVNIVMFVGLQGSGKTTTCTKLAFYYQRKGFKVCLVCTDTFRAGAFDQLKQNATRAKIPFYGSYSETDPVQLAIDGVDKFKSEGFDLIIVDTSGRHKQEAELFAEMKQISDVVQPTNSIFVMDGTIGQAADGQAKAFKSTVDIGSIIITKMDGHAKGGGAISAVAATGSNIMYITFYLPKFNLLFSFIGTGEHIHDLEPFTPKSFIGKMMGMGDISGLIETVKDLNLDQNKNLMENLEKGKFTLRDMREQFQTIQSIGPLSKVMQMMPGIPPEMAQMGDKEGTKKIKTFMCIIDSMTEKELDSDGKLFIQQPTRIHRIAKGSGGTVMDIEEMLKQHKMFAEMVKNLGGAKGMLNQQGKGRDQKNMQMHPNQMKQMQNMQQSMQKMLPPGMMEQMGGMGGMQEMMRSMMGGGGLEGMMEKMGMGGMDLSSLMGGMGASGAGKKAGSSRVKKR</sequence>
<dbReference type="FunFam" id="3.40.50.300:FF:000022">
    <property type="entry name" value="Signal recognition particle 54 kDa subunit"/>
    <property type="match status" value="1"/>
</dbReference>
<dbReference type="PANTHER" id="PTHR11564">
    <property type="entry name" value="SIGNAL RECOGNITION PARTICLE 54K PROTEIN SRP54"/>
    <property type="match status" value="1"/>
</dbReference>
<dbReference type="SMART" id="SM00963">
    <property type="entry name" value="SRP54_N"/>
    <property type="match status" value="1"/>
</dbReference>
<proteinExistence type="inferred from homology"/>
<dbReference type="NCBIfam" id="TIGR01425">
    <property type="entry name" value="SRP54_euk"/>
    <property type="match status" value="1"/>
</dbReference>
<evidence type="ECO:0000256" key="8">
    <source>
        <dbReference type="ARBA" id="ARBA00022884"/>
    </source>
</evidence>
<dbReference type="GO" id="GO:0005525">
    <property type="term" value="F:GTP binding"/>
    <property type="evidence" value="ECO:0007669"/>
    <property type="project" value="UniProtKB-UniRule"/>
</dbReference>
<evidence type="ECO:0000313" key="17">
    <source>
        <dbReference type="EMBL" id="KAJ3226625.1"/>
    </source>
</evidence>
<comment type="similarity">
    <text evidence="3 13">Belongs to the GTP-binding SRP family. SRP54 subfamily.</text>
</comment>
<keyword evidence="11 13" id="KW-0687">Ribonucleoprotein</keyword>
<keyword evidence="4 13" id="KW-0963">Cytoplasm</keyword>
<dbReference type="Pfam" id="PF02978">
    <property type="entry name" value="SRP_SPB"/>
    <property type="match status" value="1"/>
</dbReference>